<dbReference type="InterPro" id="IPR057135">
    <property type="entry name" value="At4g27190-like_LRR"/>
</dbReference>
<dbReference type="AlphaFoldDB" id="A0A835DVT5"/>
<dbReference type="SUPFAM" id="SSF52058">
    <property type="entry name" value="L domain-like"/>
    <property type="match status" value="1"/>
</dbReference>
<dbReference type="PANTHER" id="PTHR33463:SF103">
    <property type="entry name" value="NB-ARC DOMAIN-CONTAINING PROTEIN"/>
    <property type="match status" value="1"/>
</dbReference>
<sequence>MQHPPLSLVKEFGKVIHIDCSRWKSRRELQRAIAEELELPKWVNDAFDRRDREEDFSGRDESSRTEIEDISGVILGTLIQFKFLLIFHNGSDDMVDLVSCGVPPPEFFGAKVLWTYRGRLRLGSKFRGKLPSSHHSKKDEFKDMVNLEHLELLRNSIQVLPSMSGAISLKTLILDGCVLLEHVGPEGLPPSLESFSFDSGSDATRISKISLAGEDASLEGIPSNDGGEIPWSPPSDRHVEISEGITLTDVEGENEIMAIHTMIVRQVHSLHVHDNSCMLAVNPKSVSGGLDINSADGLFGLRWCRVERCPKLHMVFMPHTVAAYYLFPNMESIWASYLPMATCIWSKGFLSEGLKLHPLPQLQSIHIHNCPRLKFVLPLSPLVELPNLETLHITHCSDLRQVFPWDDVREPRIKEIIGQASTLKKLFRKLKHIYLHDLPSLHEICEERTWAPMLESIVVRGCWALQRLPAVGFPFLGRRKCIARIDRDCWEKLQWDGIHVAHHPYLYQTRFSSRYYRKQRLLRGTVLR</sequence>
<dbReference type="Gene3D" id="3.80.10.10">
    <property type="entry name" value="Ribonuclease Inhibitor"/>
    <property type="match status" value="1"/>
</dbReference>
<accession>A0A835DVT5</accession>
<dbReference type="PANTHER" id="PTHR33463">
    <property type="entry name" value="NB-ARC DOMAIN-CONTAINING PROTEIN-RELATED"/>
    <property type="match status" value="1"/>
</dbReference>
<gene>
    <name evidence="2" type="ORF">HU200_067674</name>
</gene>
<proteinExistence type="predicted"/>
<dbReference type="Pfam" id="PF23247">
    <property type="entry name" value="LRR_RPS2"/>
    <property type="match status" value="1"/>
</dbReference>
<name>A0A835DVT5_9POAL</name>
<organism evidence="2 3">
    <name type="scientific">Digitaria exilis</name>
    <dbReference type="NCBI Taxonomy" id="1010633"/>
    <lineage>
        <taxon>Eukaryota</taxon>
        <taxon>Viridiplantae</taxon>
        <taxon>Streptophyta</taxon>
        <taxon>Embryophyta</taxon>
        <taxon>Tracheophyta</taxon>
        <taxon>Spermatophyta</taxon>
        <taxon>Magnoliopsida</taxon>
        <taxon>Liliopsida</taxon>
        <taxon>Poales</taxon>
        <taxon>Poaceae</taxon>
        <taxon>PACMAD clade</taxon>
        <taxon>Panicoideae</taxon>
        <taxon>Panicodae</taxon>
        <taxon>Paniceae</taxon>
        <taxon>Anthephorinae</taxon>
        <taxon>Digitaria</taxon>
    </lineage>
</organism>
<evidence type="ECO:0000313" key="3">
    <source>
        <dbReference type="Proteomes" id="UP000636709"/>
    </source>
</evidence>
<reference evidence="2" key="1">
    <citation type="submission" date="2020-07" db="EMBL/GenBank/DDBJ databases">
        <title>Genome sequence and genetic diversity analysis of an under-domesticated orphan crop, white fonio (Digitaria exilis).</title>
        <authorList>
            <person name="Bennetzen J.L."/>
            <person name="Chen S."/>
            <person name="Ma X."/>
            <person name="Wang X."/>
            <person name="Yssel A.E.J."/>
            <person name="Chaluvadi S.R."/>
            <person name="Johnson M."/>
            <person name="Gangashetty P."/>
            <person name="Hamidou F."/>
            <person name="Sanogo M.D."/>
            <person name="Zwaenepoel A."/>
            <person name="Wallace J."/>
            <person name="Van De Peer Y."/>
            <person name="Van Deynze A."/>
        </authorList>
    </citation>
    <scope>NUCLEOTIDE SEQUENCE</scope>
    <source>
        <tissue evidence="2">Leaves</tissue>
    </source>
</reference>
<keyword evidence="3" id="KW-1185">Reference proteome</keyword>
<dbReference type="OrthoDB" id="582490at2759"/>
<dbReference type="EMBL" id="JACEFO010003304">
    <property type="protein sequence ID" value="KAF8641958.1"/>
    <property type="molecule type" value="Genomic_DNA"/>
</dbReference>
<evidence type="ECO:0000259" key="1">
    <source>
        <dbReference type="Pfam" id="PF23247"/>
    </source>
</evidence>
<evidence type="ECO:0000313" key="2">
    <source>
        <dbReference type="EMBL" id="KAF8641958.1"/>
    </source>
</evidence>
<comment type="caution">
    <text evidence="2">The sequence shown here is derived from an EMBL/GenBank/DDBJ whole genome shotgun (WGS) entry which is preliminary data.</text>
</comment>
<dbReference type="InterPro" id="IPR032675">
    <property type="entry name" value="LRR_dom_sf"/>
</dbReference>
<dbReference type="Proteomes" id="UP000636709">
    <property type="component" value="Unassembled WGS sequence"/>
</dbReference>
<dbReference type="InterPro" id="IPR050905">
    <property type="entry name" value="Plant_NBS-LRR"/>
</dbReference>
<protein>
    <recommendedName>
        <fullName evidence="1">Disease resistance protein At4g27190-like leucine-rich repeats domain-containing protein</fullName>
    </recommendedName>
</protein>
<feature type="domain" description="Disease resistance protein At4g27190-like leucine-rich repeats" evidence="1">
    <location>
        <begin position="361"/>
        <end position="468"/>
    </location>
</feature>